<dbReference type="EMBL" id="JAMPKX010000004">
    <property type="protein sequence ID" value="MEP0947505.1"/>
    <property type="molecule type" value="Genomic_DNA"/>
</dbReference>
<feature type="domain" description="Glycosyltransferase subfamily 4-like N-terminal" evidence="2">
    <location>
        <begin position="32"/>
        <end position="188"/>
    </location>
</feature>
<evidence type="ECO:0000313" key="4">
    <source>
        <dbReference type="Proteomes" id="UP001482513"/>
    </source>
</evidence>
<sequence>MKIAYATTYDVRDRASWPRRHLGLYGAGQKIAELLQNAGAELEFLGPLKRRRVPITRLKWLLYQRLGQSYYSPVEPWVAPYYARQLEAQLAQSKADLLLCPENAIPLARVRTALPTVLWTDALLGSLVDFYPYLTNLCSETRRRLHTVEKEALERCDRVILTSQWAAQSAIDLYDLPADKIRIIPRGASRAQDLTQTEVEALIAQRPSNPCRLLFLGVDWERKGGPLALEVAKTLNQQGVKTELWVVGCEPKWVGDRPSFVRSFGFIERATPAGEAQFAHLLSTAHFLIFPTKADTFGVAISEANAAGLPCVAAAVGGIPTVLQTDINGRAFPVEATALDYAQYIAAVMADYPRYQTLALSAWQHYRQHLSWDAAQQQAWGYLQELVTGGDRSATSTLIPSRQRRLLPTLSKGFRA</sequence>
<organism evidence="3 4">
    <name type="scientific">Leptolyngbya subtilissima DQ-A4</name>
    <dbReference type="NCBI Taxonomy" id="2933933"/>
    <lineage>
        <taxon>Bacteria</taxon>
        <taxon>Bacillati</taxon>
        <taxon>Cyanobacteriota</taxon>
        <taxon>Cyanophyceae</taxon>
        <taxon>Leptolyngbyales</taxon>
        <taxon>Leptolyngbyaceae</taxon>
        <taxon>Leptolyngbya group</taxon>
        <taxon>Leptolyngbya</taxon>
    </lineage>
</organism>
<gene>
    <name evidence="3" type="ORF">NC992_11535</name>
</gene>
<comment type="caution">
    <text evidence="3">The sequence shown here is derived from an EMBL/GenBank/DDBJ whole genome shotgun (WGS) entry which is preliminary data.</text>
</comment>
<evidence type="ECO:0000256" key="1">
    <source>
        <dbReference type="ARBA" id="ARBA00022679"/>
    </source>
</evidence>
<dbReference type="Gene3D" id="3.40.50.2000">
    <property type="entry name" value="Glycogen Phosphorylase B"/>
    <property type="match status" value="2"/>
</dbReference>
<keyword evidence="1" id="KW-0808">Transferase</keyword>
<dbReference type="Proteomes" id="UP001482513">
    <property type="component" value="Unassembled WGS sequence"/>
</dbReference>
<name>A0ABV0K413_9CYAN</name>
<evidence type="ECO:0000259" key="2">
    <source>
        <dbReference type="Pfam" id="PF13439"/>
    </source>
</evidence>
<evidence type="ECO:0000313" key="3">
    <source>
        <dbReference type="EMBL" id="MEP0947505.1"/>
    </source>
</evidence>
<proteinExistence type="predicted"/>
<dbReference type="PANTHER" id="PTHR46401:SF2">
    <property type="entry name" value="GLYCOSYLTRANSFERASE WBBK-RELATED"/>
    <property type="match status" value="1"/>
</dbReference>
<protein>
    <submittedName>
        <fullName evidence="3">Glycosyltransferase family 4 protein</fullName>
    </submittedName>
</protein>
<dbReference type="RefSeq" id="WP_190702553.1">
    <property type="nucleotide sequence ID" value="NZ_JAMPKX010000004.1"/>
</dbReference>
<dbReference type="SUPFAM" id="SSF53756">
    <property type="entry name" value="UDP-Glycosyltransferase/glycogen phosphorylase"/>
    <property type="match status" value="1"/>
</dbReference>
<dbReference type="Pfam" id="PF13439">
    <property type="entry name" value="Glyco_transf_4"/>
    <property type="match status" value="1"/>
</dbReference>
<dbReference type="Pfam" id="PF13692">
    <property type="entry name" value="Glyco_trans_1_4"/>
    <property type="match status" value="1"/>
</dbReference>
<reference evidence="3 4" key="1">
    <citation type="submission" date="2022-04" db="EMBL/GenBank/DDBJ databases">
        <title>Positive selection, recombination, and allopatry shape intraspecific diversity of widespread and dominant cyanobacteria.</title>
        <authorList>
            <person name="Wei J."/>
            <person name="Shu W."/>
            <person name="Hu C."/>
        </authorList>
    </citation>
    <scope>NUCLEOTIDE SEQUENCE [LARGE SCALE GENOMIC DNA]</scope>
    <source>
        <strain evidence="3 4">DQ-A4</strain>
    </source>
</reference>
<dbReference type="CDD" id="cd03801">
    <property type="entry name" value="GT4_PimA-like"/>
    <property type="match status" value="1"/>
</dbReference>
<dbReference type="PANTHER" id="PTHR46401">
    <property type="entry name" value="GLYCOSYLTRANSFERASE WBBK-RELATED"/>
    <property type="match status" value="1"/>
</dbReference>
<accession>A0ABV0K413</accession>
<keyword evidence="4" id="KW-1185">Reference proteome</keyword>
<dbReference type="InterPro" id="IPR028098">
    <property type="entry name" value="Glyco_trans_4-like_N"/>
</dbReference>